<evidence type="ECO:0000313" key="1">
    <source>
        <dbReference type="EMBL" id="CDP36117.1"/>
    </source>
</evidence>
<proteinExistence type="predicted"/>
<protein>
    <submittedName>
        <fullName evidence="1">ARAD1B05676p</fullName>
    </submittedName>
</protein>
<name>A0A060TB59_BLAAD</name>
<gene>
    <name evidence="1" type="ORF">GNLVRS02_ARAD1B05676g</name>
</gene>
<sequence>MQWFKGHLPRAAQVVRRCRYHHSGHRDQRLKALVRRADAALKAEPSNTPVDDLLTNAEEAKYLSSLNNNAVNQMIALSRSDEQLERVVRFFDPKSSFTSKIAPHALSGIVALRIGHGGHDSARNAVRMIIDKYGIKDLTASFTDLLVYTARRGDSRSFRIVLEEIVTRNGLARSSLFAKIVDKNTQMSIITVLIEYGCFPQNGTHYELISQRMARERKHERAGDQIITKFAKAVACNMEHGRKVPQKTLLLVVMKSAGMASHEMSRDTMVRMIQTCVAKGGKASLTTQVVSMIIQSHRYLSVSRWEDILSKYGVSVSAATKRQGLLMRRMTTRTFLKNRNGIKKILTMLNEIRAGDKDLVPIDFYTQVLRLVCHQAVKLAPELYSQMTTSLPSHVQEIDRAYLSGLFHSKHYLRVIKHHYYMIRNGKDNLRSWNYCLSAAAKSLRIETVNYCIEEMIAKRMFIQKKQVADAVVSYVEIGRLPMGHKHDRKSRPPGFASSKKMTGTLAQHQPMPIEDIVRFIDLLSSNGYYIDEAYWRWFYDQIELFQLSYHEFERLTVALAHSVCQSSSSSLSKPTLSIDTVDRLIRWGYRKSPARPWRVLELINKMKQMGITFSDAEVRSAFSRYVGLVYGFESVQGEFKRVRMQSSEDMDAVIDKINQVWSSIRKS</sequence>
<dbReference type="AlphaFoldDB" id="A0A060TB59"/>
<accession>A0A060TB59</accession>
<dbReference type="EMBL" id="HG937692">
    <property type="protein sequence ID" value="CDP36117.1"/>
    <property type="molecule type" value="Genomic_DNA"/>
</dbReference>
<reference evidence="1" key="1">
    <citation type="submission" date="2014-02" db="EMBL/GenBank/DDBJ databases">
        <authorList>
            <person name="Genoscope - CEA"/>
        </authorList>
    </citation>
    <scope>NUCLEOTIDE SEQUENCE</scope>
    <source>
        <strain evidence="1">LS3</strain>
    </source>
</reference>
<organism evidence="1">
    <name type="scientific">Blastobotrys adeninivorans</name>
    <name type="common">Yeast</name>
    <name type="synonym">Arxula adeninivorans</name>
    <dbReference type="NCBI Taxonomy" id="409370"/>
    <lineage>
        <taxon>Eukaryota</taxon>
        <taxon>Fungi</taxon>
        <taxon>Dikarya</taxon>
        <taxon>Ascomycota</taxon>
        <taxon>Saccharomycotina</taxon>
        <taxon>Dipodascomycetes</taxon>
        <taxon>Dipodascales</taxon>
        <taxon>Trichomonascaceae</taxon>
        <taxon>Blastobotrys</taxon>
    </lineage>
</organism>
<reference evidence="1" key="2">
    <citation type="submission" date="2014-06" db="EMBL/GenBank/DDBJ databases">
        <title>The complete genome of Blastobotrys (Arxula) adeninivorans LS3 - a yeast of biotechnological interest.</title>
        <authorList>
            <person name="Kunze G."/>
            <person name="Gaillardin C."/>
            <person name="Czernicka M."/>
            <person name="Durrens P."/>
            <person name="Martin T."/>
            <person name="Boer E."/>
            <person name="Gabaldon T."/>
            <person name="Cruz J."/>
            <person name="Talla E."/>
            <person name="Marck C."/>
            <person name="Goffeau A."/>
            <person name="Barbe V."/>
            <person name="Baret P."/>
            <person name="Baronian K."/>
            <person name="Beier S."/>
            <person name="Bleykasten C."/>
            <person name="Bode R."/>
            <person name="Casaregola S."/>
            <person name="Despons L."/>
            <person name="Fairhead C."/>
            <person name="Giersberg M."/>
            <person name="Gierski P."/>
            <person name="Hahnel U."/>
            <person name="Hartmann A."/>
            <person name="Jankowska D."/>
            <person name="Jubin C."/>
            <person name="Jung P."/>
            <person name="Lafontaine I."/>
            <person name="Leh-Louis V."/>
            <person name="Lemaire M."/>
            <person name="Marcet-Houben M."/>
            <person name="Mascher M."/>
            <person name="Morel G."/>
            <person name="Richard G.-F."/>
            <person name="Riechen J."/>
            <person name="Sacerdot C."/>
            <person name="Sarkar A."/>
            <person name="Savel G."/>
            <person name="Schacherer J."/>
            <person name="Sherman D."/>
            <person name="Straub M.-L."/>
            <person name="Stein N."/>
            <person name="Thierry A."/>
            <person name="Trautwein-Schult A."/>
            <person name="Westhof E."/>
            <person name="Worch S."/>
            <person name="Dujon B."/>
            <person name="Souciet J.-L."/>
            <person name="Wincker P."/>
            <person name="Scholz U."/>
            <person name="Neuveglise N."/>
        </authorList>
    </citation>
    <scope>NUCLEOTIDE SEQUENCE</scope>
    <source>
        <strain evidence="1">LS3</strain>
    </source>
</reference>